<dbReference type="Proteomes" id="UP000094329">
    <property type="component" value="Unassembled WGS sequence"/>
</dbReference>
<gene>
    <name evidence="1" type="ORF">BGC07_15150</name>
</gene>
<protein>
    <submittedName>
        <fullName evidence="1">Uncharacterized protein</fullName>
    </submittedName>
</protein>
<proteinExistence type="predicted"/>
<keyword evidence="2" id="KW-1185">Reference proteome</keyword>
<sequence length="125" mass="14044">MKKKNLEKAEHFVRSSSGWTLSEDLIKATAKLMCQKDPGKGAIDWEGNNESQLTQNFIECCVALKTLDIMIDSNQVSEVTEITRPKSGTVDFLVYGKYGKYEVFGIDPYGLLELNSKSEEESKKV</sequence>
<reference evidence="1 2" key="1">
    <citation type="submission" date="2016-08" db="EMBL/GenBank/DDBJ databases">
        <title>Draft genome sequence of Candidatus Piscirickettsia litoralis, from seawater.</title>
        <authorList>
            <person name="Wan X."/>
            <person name="Lee A.J."/>
            <person name="Hou S."/>
            <person name="Donachie S.P."/>
        </authorList>
    </citation>
    <scope>NUCLEOTIDE SEQUENCE [LARGE SCALE GENOMIC DNA]</scope>
    <source>
        <strain evidence="1 2">Y2</strain>
    </source>
</reference>
<evidence type="ECO:0000313" key="1">
    <source>
        <dbReference type="EMBL" id="ODN41457.1"/>
    </source>
</evidence>
<organism evidence="1 2">
    <name type="scientific">Piscirickettsia litoralis</name>
    <dbReference type="NCBI Taxonomy" id="1891921"/>
    <lineage>
        <taxon>Bacteria</taxon>
        <taxon>Pseudomonadati</taxon>
        <taxon>Pseudomonadota</taxon>
        <taxon>Gammaproteobacteria</taxon>
        <taxon>Thiotrichales</taxon>
        <taxon>Piscirickettsiaceae</taxon>
        <taxon>Piscirickettsia</taxon>
    </lineage>
</organism>
<dbReference type="EMBL" id="MDTU01000002">
    <property type="protein sequence ID" value="ODN41457.1"/>
    <property type="molecule type" value="Genomic_DNA"/>
</dbReference>
<dbReference type="RefSeq" id="WP_069313922.1">
    <property type="nucleotide sequence ID" value="NZ_MDTU01000002.1"/>
</dbReference>
<comment type="caution">
    <text evidence="1">The sequence shown here is derived from an EMBL/GenBank/DDBJ whole genome shotgun (WGS) entry which is preliminary data.</text>
</comment>
<accession>A0ABX2ZXX3</accession>
<name>A0ABX2ZXX3_9GAMM</name>
<evidence type="ECO:0000313" key="2">
    <source>
        <dbReference type="Proteomes" id="UP000094329"/>
    </source>
</evidence>